<organism evidence="7 8">
    <name type="scientific">Neosartorya fischeri (strain ATCC 1020 / DSM 3700 / CBS 544.65 / FGSC A1164 / JCM 1740 / NRRL 181 / WB 181)</name>
    <name type="common">Aspergillus fischerianus</name>
    <dbReference type="NCBI Taxonomy" id="331117"/>
    <lineage>
        <taxon>Eukaryota</taxon>
        <taxon>Fungi</taxon>
        <taxon>Dikarya</taxon>
        <taxon>Ascomycota</taxon>
        <taxon>Pezizomycotina</taxon>
        <taxon>Eurotiomycetes</taxon>
        <taxon>Eurotiomycetidae</taxon>
        <taxon>Eurotiales</taxon>
        <taxon>Aspergillaceae</taxon>
        <taxon>Aspergillus</taxon>
        <taxon>Aspergillus subgen. Fumigati</taxon>
    </lineage>
</organism>
<dbReference type="KEGG" id="nfi:NFIA_025850"/>
<dbReference type="eggNOG" id="KOG1809">
    <property type="taxonomic scope" value="Eukaryota"/>
</dbReference>
<protein>
    <submittedName>
        <fullName evidence="7">UDP-glucose,sterol transferase, putative</fullName>
    </submittedName>
</protein>
<evidence type="ECO:0000259" key="5">
    <source>
        <dbReference type="Pfam" id="PF03033"/>
    </source>
</evidence>
<dbReference type="PANTHER" id="PTHR48050:SF27">
    <property type="entry name" value="GLUCOSYLTRANSFERASE, PUTATIVE (AFU_ORTHOLOGUE AFUA_7G04880)-RELATED"/>
    <property type="match status" value="1"/>
</dbReference>
<dbReference type="FunFam" id="3.40.50.2000:FF:000009">
    <property type="entry name" value="Sterol 3-beta-glucosyltransferase UGT80A2"/>
    <property type="match status" value="1"/>
</dbReference>
<feature type="region of interest" description="Disordered" evidence="4">
    <location>
        <begin position="1"/>
        <end position="24"/>
    </location>
</feature>
<dbReference type="eggNOG" id="KOG1192">
    <property type="taxonomic scope" value="Eukaryota"/>
</dbReference>
<dbReference type="InterPro" id="IPR004276">
    <property type="entry name" value="GlycoTrans_28_N"/>
</dbReference>
<evidence type="ECO:0000313" key="7">
    <source>
        <dbReference type="EMBL" id="EAW19512.1"/>
    </source>
</evidence>
<proteinExistence type="predicted"/>
<dbReference type="HOGENOM" id="CLU_000537_1_2_1"/>
<evidence type="ECO:0000256" key="4">
    <source>
        <dbReference type="SAM" id="MobiDB-lite"/>
    </source>
</evidence>
<dbReference type="Gene3D" id="3.40.50.2000">
    <property type="entry name" value="Glycogen Phosphorylase B"/>
    <property type="match status" value="2"/>
</dbReference>
<comment type="subcellular location">
    <subcellularLocation>
        <location evidence="1">Endomembrane system</location>
        <topology evidence="1">Peripheral membrane protein</topology>
    </subcellularLocation>
</comment>
<dbReference type="InterPro" id="IPR050426">
    <property type="entry name" value="Glycosyltransferase_28"/>
</dbReference>
<gene>
    <name evidence="7" type="ORF">NFIA_025850</name>
</gene>
<dbReference type="GO" id="GO:0016906">
    <property type="term" value="F:sterol 3-beta-glucosyltransferase activity"/>
    <property type="evidence" value="ECO:0007669"/>
    <property type="project" value="UniProtKB-ARBA"/>
</dbReference>
<evidence type="ECO:0000256" key="2">
    <source>
        <dbReference type="ARBA" id="ARBA00022679"/>
    </source>
</evidence>
<dbReference type="EMBL" id="DS027695">
    <property type="protein sequence ID" value="EAW19512.1"/>
    <property type="molecule type" value="Genomic_DNA"/>
</dbReference>
<evidence type="ECO:0000259" key="6">
    <source>
        <dbReference type="Pfam" id="PF06722"/>
    </source>
</evidence>
<dbReference type="PANTHER" id="PTHR48050">
    <property type="entry name" value="STEROL 3-BETA-GLUCOSYLTRANSFERASE"/>
    <property type="match status" value="1"/>
</dbReference>
<evidence type="ECO:0000313" key="8">
    <source>
        <dbReference type="Proteomes" id="UP000006702"/>
    </source>
</evidence>
<dbReference type="GeneID" id="4588255"/>
<dbReference type="GO" id="GO:0012505">
    <property type="term" value="C:endomembrane system"/>
    <property type="evidence" value="ECO:0007669"/>
    <property type="project" value="UniProtKB-SubCell"/>
</dbReference>
<dbReference type="InterPro" id="IPR002213">
    <property type="entry name" value="UDP_glucos_trans"/>
</dbReference>
<keyword evidence="8" id="KW-1185">Reference proteome</keyword>
<dbReference type="GO" id="GO:0006629">
    <property type="term" value="P:lipid metabolic process"/>
    <property type="evidence" value="ECO:0007669"/>
    <property type="project" value="UniProtKB-KW"/>
</dbReference>
<dbReference type="CDD" id="cd03784">
    <property type="entry name" value="GT1_Gtf-like"/>
    <property type="match status" value="1"/>
</dbReference>
<dbReference type="Pfam" id="PF06722">
    <property type="entry name" value="EryCIII-like_C"/>
    <property type="match status" value="1"/>
</dbReference>
<feature type="domain" description="Glycosyltransferase family 28 N-terminal" evidence="5">
    <location>
        <begin position="109"/>
        <end position="256"/>
    </location>
</feature>
<dbReference type="OMA" id="PNPNIYY"/>
<keyword evidence="3" id="KW-0443">Lipid metabolism</keyword>
<keyword evidence="2 7" id="KW-0808">Transferase</keyword>
<dbReference type="Pfam" id="PF03033">
    <property type="entry name" value="Glyco_transf_28"/>
    <property type="match status" value="1"/>
</dbReference>
<accession>A1DCF2</accession>
<feature type="domain" description="Erythromycin biosynthesis protein CIII-like C-terminal" evidence="6">
    <location>
        <begin position="415"/>
        <end position="513"/>
    </location>
</feature>
<dbReference type="RefSeq" id="XP_001261409.1">
    <property type="nucleotide sequence ID" value="XM_001261408.1"/>
</dbReference>
<dbReference type="FunFam" id="3.40.50.2000:FF:000100">
    <property type="entry name" value="Glycosyltransferase family 1 protein"/>
    <property type="match status" value="1"/>
</dbReference>
<reference evidence="8" key="1">
    <citation type="journal article" date="2008" name="PLoS Genet.">
        <title>Genomic islands in the pathogenic filamentous fungus Aspergillus fumigatus.</title>
        <authorList>
            <person name="Fedorova N.D."/>
            <person name="Khaldi N."/>
            <person name="Joardar V.S."/>
            <person name="Maiti R."/>
            <person name="Amedeo P."/>
            <person name="Anderson M.J."/>
            <person name="Crabtree J."/>
            <person name="Silva J.C."/>
            <person name="Badger J.H."/>
            <person name="Albarraq A."/>
            <person name="Angiuoli S."/>
            <person name="Bussey H."/>
            <person name="Bowyer P."/>
            <person name="Cotty P.J."/>
            <person name="Dyer P.S."/>
            <person name="Egan A."/>
            <person name="Galens K."/>
            <person name="Fraser-Liggett C.M."/>
            <person name="Haas B.J."/>
            <person name="Inman J.M."/>
            <person name="Kent R."/>
            <person name="Lemieux S."/>
            <person name="Malavazi I."/>
            <person name="Orvis J."/>
            <person name="Roemer T."/>
            <person name="Ronning C.M."/>
            <person name="Sundaram J.P."/>
            <person name="Sutton G."/>
            <person name="Turner G."/>
            <person name="Venter J.C."/>
            <person name="White O.R."/>
            <person name="Whitty B.R."/>
            <person name="Youngman P."/>
            <person name="Wolfe K.H."/>
            <person name="Goldman G.H."/>
            <person name="Wortman J.R."/>
            <person name="Jiang B."/>
            <person name="Denning D.W."/>
            <person name="Nierman W.C."/>
        </authorList>
    </citation>
    <scope>NUCLEOTIDE SEQUENCE [LARGE SCALE GENOMIC DNA]</scope>
    <source>
        <strain evidence="8">ATCC 1020 / DSM 3700 / CBS 544.65 / FGSC A1164 / JCM 1740 / NRRL 181 / WB 181</strain>
    </source>
</reference>
<dbReference type="GO" id="GO:0005975">
    <property type="term" value="P:carbohydrate metabolic process"/>
    <property type="evidence" value="ECO:0007669"/>
    <property type="project" value="InterPro"/>
</dbReference>
<dbReference type="SUPFAM" id="SSF53756">
    <property type="entry name" value="UDP-Glycosyltransferase/glycogen phosphorylase"/>
    <property type="match status" value="1"/>
</dbReference>
<dbReference type="InterPro" id="IPR010610">
    <property type="entry name" value="EryCIII-like_C"/>
</dbReference>
<evidence type="ECO:0000256" key="1">
    <source>
        <dbReference type="ARBA" id="ARBA00004184"/>
    </source>
</evidence>
<dbReference type="AlphaFoldDB" id="A1DCF2"/>
<dbReference type="OrthoDB" id="5835829at2759"/>
<name>A1DCF2_NEOFI</name>
<sequence length="823" mass="90322">MGRPETRAQPSESDGPPPYSPVDGGLVAESADVRGKRAMISSCMSLTRPADGRIDVDLNSRIARTLAQIIELQQEDIHNPPPNYQQELRQQQPQDHQLKPIECSIHLNIVIQIVGSRGDVQPFIALGTELQKHGHRVRLATHDVFADFVRSSGLEFYPIGGDPAELMAFMVKNPGLLPQMDSLRGGEIQKKRAMVATMLDGCWRSCIDDDPLTKVPFVADAIIANPPSFAHVHCAQALKVPVHLMFTMPWSSTTAFPHPLANLRPSDMSPRTAHWVSYGVVEWLTWQGLGDVINRWRATIDLEPIPMAEGPSLAETLKIPFTYCWSPALVPKPRDWAEHIDVCGFFFRQAPSYRPPPDLEQFLASGPPPVYIGFGSIVVDDPQRLSNTVLQAVAESGVRAIVSRGWSKLAGDGNPNIYFIGDCPHEWLFQHVSAVVHHGGAGTTSCGLANGKPTVVVPFFGDQQFWGNMIARAGAGPSPIPHATLGVQNLAEAIRFCLKPQTVAAAREIAAKMQYESGVTAAVQSFHRHLPLEQMRCQVFPDQVSVWKYARHKREIRLSRKAVQILIDHLKIDPKNLRCYDIKPIIIENRRWDPLTGVTSAAVGTGTDLLKSTTNMFYKPYKELARNRTDVASNGQERHPVATAGAMAGQFAKSFGQFMGSYTRGVIVDIPHAAAEGFRQVPRLYGEQPKDYGAVQDWKSGATVGGKNFVDGMMEGFSGLVTQPIKGGKEEGALGVVKGLAKGTAGFVTRVPSAGLGLVAYPFQGIVKSIESSVRSKTRKAIITARLRDGYDSSRREEVSQEERRFVLQKFQSLLCGTTTTPT</sequence>
<dbReference type="Proteomes" id="UP000006702">
    <property type="component" value="Unassembled WGS sequence"/>
</dbReference>
<dbReference type="VEuPathDB" id="FungiDB:NFIA_025850"/>
<evidence type="ECO:0000256" key="3">
    <source>
        <dbReference type="ARBA" id="ARBA00023098"/>
    </source>
</evidence>